<dbReference type="PATRIC" id="fig|1260221.3.peg.3218"/>
<organism evidence="9 10">
    <name type="scientific">Vibrio nigripulchritudo</name>
    <dbReference type="NCBI Taxonomy" id="28173"/>
    <lineage>
        <taxon>Bacteria</taxon>
        <taxon>Pseudomonadati</taxon>
        <taxon>Pseudomonadota</taxon>
        <taxon>Gammaproteobacteria</taxon>
        <taxon>Vibrionales</taxon>
        <taxon>Vibrionaceae</taxon>
        <taxon>Vibrio</taxon>
    </lineage>
</organism>
<evidence type="ECO:0000313" key="9">
    <source>
        <dbReference type="EMBL" id="CCO59380.1"/>
    </source>
</evidence>
<keyword evidence="6 7" id="KW-0030">Aminoacyl-tRNA synthetase</keyword>
<dbReference type="InterPro" id="IPR000924">
    <property type="entry name" value="Glu/Gln-tRNA-synth"/>
</dbReference>
<dbReference type="PRINTS" id="PR00987">
    <property type="entry name" value="TRNASYNTHGLU"/>
</dbReference>
<dbReference type="Pfam" id="PF00749">
    <property type="entry name" value="tRNA-synt_1c"/>
    <property type="match status" value="1"/>
</dbReference>
<evidence type="ECO:0000256" key="7">
    <source>
        <dbReference type="RuleBase" id="RU363037"/>
    </source>
</evidence>
<dbReference type="AlphaFoldDB" id="U4K9K0"/>
<evidence type="ECO:0000313" key="10">
    <source>
        <dbReference type="Proteomes" id="UP000016895"/>
    </source>
</evidence>
<dbReference type="InterPro" id="IPR014729">
    <property type="entry name" value="Rossmann-like_a/b/a_fold"/>
</dbReference>
<evidence type="ECO:0000256" key="4">
    <source>
        <dbReference type="ARBA" id="ARBA00022833"/>
    </source>
</evidence>
<dbReference type="InterPro" id="IPR049940">
    <property type="entry name" value="GluQ/Sye"/>
</dbReference>
<comment type="similarity">
    <text evidence="7">Belongs to the class-I aminoacyl-tRNA synthetase family.</text>
</comment>
<dbReference type="Gene3D" id="3.40.50.620">
    <property type="entry name" value="HUPs"/>
    <property type="match status" value="1"/>
</dbReference>
<gene>
    <name evidence="9" type="ORF">VIBNI_A3390</name>
</gene>
<evidence type="ECO:0000256" key="6">
    <source>
        <dbReference type="ARBA" id="ARBA00023146"/>
    </source>
</evidence>
<dbReference type="GO" id="GO:0006400">
    <property type="term" value="P:tRNA modification"/>
    <property type="evidence" value="ECO:0007669"/>
    <property type="project" value="InterPro"/>
</dbReference>
<evidence type="ECO:0000256" key="3">
    <source>
        <dbReference type="ARBA" id="ARBA00022741"/>
    </source>
</evidence>
<protein>
    <submittedName>
        <fullName evidence="9">Putative glutamyl-queuosine tRNA(Asp) synthetase</fullName>
    </submittedName>
</protein>
<name>U4K9K0_9VIBR</name>
<dbReference type="RefSeq" id="WP_022551843.1">
    <property type="nucleotide sequence ID" value="NC_022528.1"/>
</dbReference>
<feature type="domain" description="Glutamyl/glutaminyl-tRNA synthetase class Ib catalytic" evidence="8">
    <location>
        <begin position="9"/>
        <end position="244"/>
    </location>
</feature>
<evidence type="ECO:0000256" key="2">
    <source>
        <dbReference type="ARBA" id="ARBA00022723"/>
    </source>
</evidence>
<reference evidence="9 10" key="1">
    <citation type="journal article" date="2013" name="ISME J.">
        <title>Comparative genomics of pathogenic lineages of Vibrio nigripulchritudo identifies virulence-associated traits.</title>
        <authorList>
            <person name="Goudenege D."/>
            <person name="Labreuche Y."/>
            <person name="Krin E."/>
            <person name="Ansquer D."/>
            <person name="Mangenot S."/>
            <person name="Calteau A."/>
            <person name="Medigue C."/>
            <person name="Mazel D."/>
            <person name="Polz M.F."/>
            <person name="Le Roux F."/>
        </authorList>
    </citation>
    <scope>NUCLEOTIDE SEQUENCE [LARGE SCALE GENOMIC DNA]</scope>
    <source>
        <strain evidence="10">SnF1</strain>
    </source>
</reference>
<sequence>MTKNSTYKGRFAPTPSGKLHFGSLVTAVASYLDARSKSGYWSIRMDDLDRDRVVNGSSDSILKTLEKYGFQWDGEVIYQSRNHQEYAYYINLMKANGYIYPCKCSRKAIQSRCKKSNIGAIYDRHCKPLVFADEKGTSLRVSTFGDINFTDVIMGNHSVNLTTQTGDFIVKRSDGVYSYNLATVVDDHNLGVTDIVRGGDLHNVTFSQIYLYQILNLDIPTYAHVPLVLDKQGLKLSKSSKAQCIESLEPTKILLQALTFLGQNIPKDIESESLSTIWSWAICNWDLKN</sequence>
<dbReference type="GO" id="GO:0005829">
    <property type="term" value="C:cytosol"/>
    <property type="evidence" value="ECO:0007669"/>
    <property type="project" value="TreeGrafter"/>
</dbReference>
<keyword evidence="5 7" id="KW-0067">ATP-binding</keyword>
<accession>U4K9K0</accession>
<keyword evidence="3 7" id="KW-0547">Nucleotide-binding</keyword>
<dbReference type="NCBIfam" id="NF004314">
    <property type="entry name" value="PRK05710.1-3"/>
    <property type="match status" value="1"/>
</dbReference>
<keyword evidence="7" id="KW-0648">Protein biosynthesis</keyword>
<dbReference type="PANTHER" id="PTHR43311">
    <property type="entry name" value="GLUTAMATE--TRNA LIGASE"/>
    <property type="match status" value="1"/>
</dbReference>
<evidence type="ECO:0000256" key="5">
    <source>
        <dbReference type="ARBA" id="ARBA00022840"/>
    </source>
</evidence>
<dbReference type="GO" id="GO:0008270">
    <property type="term" value="F:zinc ion binding"/>
    <property type="evidence" value="ECO:0007669"/>
    <property type="project" value="InterPro"/>
</dbReference>
<dbReference type="OrthoDB" id="9807503at2"/>
<dbReference type="SUPFAM" id="SSF52374">
    <property type="entry name" value="Nucleotidylyl transferase"/>
    <property type="match status" value="1"/>
</dbReference>
<dbReference type="InterPro" id="IPR022380">
    <property type="entry name" value="Glu-Q_tRNA(Asp)_Synthase"/>
</dbReference>
<dbReference type="GO" id="GO:0006424">
    <property type="term" value="P:glutamyl-tRNA aminoacylation"/>
    <property type="evidence" value="ECO:0007669"/>
    <property type="project" value="InterPro"/>
</dbReference>
<dbReference type="GO" id="GO:0005524">
    <property type="term" value="F:ATP binding"/>
    <property type="evidence" value="ECO:0007669"/>
    <property type="project" value="UniProtKB-KW"/>
</dbReference>
<keyword evidence="1 7" id="KW-0436">Ligase</keyword>
<evidence type="ECO:0000256" key="1">
    <source>
        <dbReference type="ARBA" id="ARBA00022598"/>
    </source>
</evidence>
<keyword evidence="4" id="KW-0862">Zinc</keyword>
<evidence type="ECO:0000259" key="8">
    <source>
        <dbReference type="Pfam" id="PF00749"/>
    </source>
</evidence>
<keyword evidence="10" id="KW-1185">Reference proteome</keyword>
<dbReference type="GO" id="GO:0004818">
    <property type="term" value="F:glutamate-tRNA ligase activity"/>
    <property type="evidence" value="ECO:0007669"/>
    <property type="project" value="TreeGrafter"/>
</dbReference>
<dbReference type="PANTHER" id="PTHR43311:SF1">
    <property type="entry name" value="GLUTAMYL-Q TRNA(ASP) SYNTHETASE"/>
    <property type="match status" value="1"/>
</dbReference>
<dbReference type="KEGG" id="vni:VIBNI_A3390"/>
<dbReference type="InterPro" id="IPR020058">
    <property type="entry name" value="Glu/Gln-tRNA-synth_Ib_cat-dom"/>
</dbReference>
<keyword evidence="2" id="KW-0479">Metal-binding</keyword>
<dbReference type="NCBIfam" id="TIGR03838">
    <property type="entry name" value="queuosine_YadB"/>
    <property type="match status" value="1"/>
</dbReference>
<dbReference type="Proteomes" id="UP000016895">
    <property type="component" value="Chromosome 1"/>
</dbReference>
<dbReference type="STRING" id="28173.VIBNI_A3390"/>
<dbReference type="EMBL" id="FO203526">
    <property type="protein sequence ID" value="CCO59380.1"/>
    <property type="molecule type" value="Genomic_DNA"/>
</dbReference>
<proteinExistence type="inferred from homology"/>